<protein>
    <submittedName>
        <fullName evidence="2">Uncharacterized protein</fullName>
    </submittedName>
</protein>
<name>A0A0K1EKX6_CHOCO</name>
<accession>A0A0K1EKX6</accession>
<keyword evidence="3" id="KW-1185">Reference proteome</keyword>
<feature type="region of interest" description="Disordered" evidence="1">
    <location>
        <begin position="209"/>
        <end position="229"/>
    </location>
</feature>
<reference evidence="2 3" key="1">
    <citation type="submission" date="2015-07" db="EMBL/GenBank/DDBJ databases">
        <title>Genome analysis of myxobacterium Chondromyces crocatus Cm c5 reveals a high potential for natural compound synthesis and the genetic basis for the loss of fruiting body formation.</title>
        <authorList>
            <person name="Zaburannyi N."/>
            <person name="Bunk B."/>
            <person name="Maier J."/>
            <person name="Overmann J."/>
            <person name="Mueller R."/>
        </authorList>
    </citation>
    <scope>NUCLEOTIDE SEQUENCE [LARGE SCALE GENOMIC DNA]</scope>
    <source>
        <strain evidence="2 3">Cm c5</strain>
    </source>
</reference>
<organism evidence="2 3">
    <name type="scientific">Chondromyces crocatus</name>
    <dbReference type="NCBI Taxonomy" id="52"/>
    <lineage>
        <taxon>Bacteria</taxon>
        <taxon>Pseudomonadati</taxon>
        <taxon>Myxococcota</taxon>
        <taxon>Polyangia</taxon>
        <taxon>Polyangiales</taxon>
        <taxon>Polyangiaceae</taxon>
        <taxon>Chondromyces</taxon>
    </lineage>
</organism>
<feature type="region of interest" description="Disordered" evidence="1">
    <location>
        <begin position="1"/>
        <end position="21"/>
    </location>
</feature>
<feature type="compositionally biased region" description="Basic and acidic residues" evidence="1">
    <location>
        <begin position="119"/>
        <end position="134"/>
    </location>
</feature>
<dbReference type="Proteomes" id="UP000067626">
    <property type="component" value="Chromosome"/>
</dbReference>
<dbReference type="EMBL" id="CP012159">
    <property type="protein sequence ID" value="AKT41307.1"/>
    <property type="molecule type" value="Genomic_DNA"/>
</dbReference>
<sequence length="243" mass="25913">MPAEIPPTGSHRLPPLEQGPPLQLPALEQPFCRLLPPGLVRATATRMNGPILTNGNPTRTRCGCHSRYFYKSRHRKTGGFCARVGAPCGSGGIPTFDWFRSRPSSGGIPRTTSAPVGRCRGDSGITERSRRSKPDGFQPPGPRPPRCRPDSRPGKLVPWMECRGGRGTEHPALVPLQGAVRAAGMQASAVDGGIQQRAIAPMLTKLGISPGEDHLDGRPRAGRPSVETVGECPRVAMRGAQSV</sequence>
<evidence type="ECO:0000313" key="3">
    <source>
        <dbReference type="Proteomes" id="UP000067626"/>
    </source>
</evidence>
<dbReference type="AlphaFoldDB" id="A0A0K1EKX6"/>
<evidence type="ECO:0000256" key="1">
    <source>
        <dbReference type="SAM" id="MobiDB-lite"/>
    </source>
</evidence>
<proteinExistence type="predicted"/>
<feature type="region of interest" description="Disordered" evidence="1">
    <location>
        <begin position="100"/>
        <end position="155"/>
    </location>
</feature>
<dbReference type="KEGG" id="ccro:CMC5_054810"/>
<evidence type="ECO:0000313" key="2">
    <source>
        <dbReference type="EMBL" id="AKT41307.1"/>
    </source>
</evidence>
<gene>
    <name evidence="2" type="ORF">CMC5_054810</name>
</gene>